<evidence type="ECO:0000256" key="1">
    <source>
        <dbReference type="ARBA" id="ARBA00006484"/>
    </source>
</evidence>
<evidence type="ECO:0000313" key="4">
    <source>
        <dbReference type="EMBL" id="THG28458.1"/>
    </source>
</evidence>
<keyword evidence="2" id="KW-0560">Oxidoreductase</keyword>
<protein>
    <submittedName>
        <fullName evidence="4">SDR family NAD(P)-dependent oxidoreductase</fullName>
    </submittedName>
</protein>
<dbReference type="SUPFAM" id="SSF51735">
    <property type="entry name" value="NAD(P)-binding Rossmann-fold domains"/>
    <property type="match status" value="1"/>
</dbReference>
<reference evidence="4 5" key="1">
    <citation type="submission" date="2019-04" db="EMBL/GenBank/DDBJ databases">
        <authorList>
            <person name="Jiang L."/>
        </authorList>
    </citation>
    <scope>NUCLEOTIDE SEQUENCE [LARGE SCALE GENOMIC DNA]</scope>
    <source>
        <strain evidence="4 5">YIM 131853</strain>
    </source>
</reference>
<dbReference type="OrthoDB" id="4577644at2"/>
<name>A0A4S4FEP5_9MICO</name>
<accession>A0A4S4FEP5</accession>
<sequence>MYTVPDQTGRRIVITGSNSGTGREAAKRLSAAGAHVIMAVRTPEKGERARAEILAEFPHASLEVRRLDLADLDSVGSFAAELHSQGDPIDVLINNAGVMAVPSRMTTTDGFELQFGSNFLGPFALTNLLLPLVLAGNSPRVTTMSSFVANFGRIRFRDLQAVHSYNPWTAYAQSKLADMLMGKQLATLAVENRWDLISTIAHPGFTRTNLQSAGMNLGRETPRKSLISGETPILPSQDVEHGTDPLLFAATSPVVSQGGYYGPGEKFNLVGRVTRQSLPRSARGVDLATSLWSVAEDLTGTAVPADALVA</sequence>
<comment type="similarity">
    <text evidence="1">Belongs to the short-chain dehydrogenases/reductases (SDR) family.</text>
</comment>
<dbReference type="PRINTS" id="PR00081">
    <property type="entry name" value="GDHRDH"/>
</dbReference>
<dbReference type="InterPro" id="IPR020904">
    <property type="entry name" value="Sc_DH/Rdtase_CS"/>
</dbReference>
<dbReference type="Pfam" id="PF00106">
    <property type="entry name" value="adh_short"/>
    <property type="match status" value="1"/>
</dbReference>
<evidence type="ECO:0000313" key="5">
    <source>
        <dbReference type="Proteomes" id="UP000309133"/>
    </source>
</evidence>
<feature type="domain" description="Ketoreductase" evidence="3">
    <location>
        <begin position="10"/>
        <end position="171"/>
    </location>
</feature>
<dbReference type="AlphaFoldDB" id="A0A4S4FEP5"/>
<dbReference type="RefSeq" id="WP_136428818.1">
    <property type="nucleotide sequence ID" value="NZ_SSSM01000006.1"/>
</dbReference>
<dbReference type="Proteomes" id="UP000309133">
    <property type="component" value="Unassembled WGS sequence"/>
</dbReference>
<dbReference type="Gene3D" id="3.40.50.720">
    <property type="entry name" value="NAD(P)-binding Rossmann-like Domain"/>
    <property type="match status" value="1"/>
</dbReference>
<evidence type="ECO:0000259" key="3">
    <source>
        <dbReference type="SMART" id="SM00822"/>
    </source>
</evidence>
<dbReference type="PANTHER" id="PTHR24320:SF148">
    <property type="entry name" value="NAD(P)-BINDING ROSSMANN-FOLD SUPERFAMILY PROTEIN"/>
    <property type="match status" value="1"/>
</dbReference>
<dbReference type="InterPro" id="IPR057326">
    <property type="entry name" value="KR_dom"/>
</dbReference>
<dbReference type="InterPro" id="IPR002347">
    <property type="entry name" value="SDR_fam"/>
</dbReference>
<organism evidence="4 5">
    <name type="scientific">Naasia lichenicola</name>
    <dbReference type="NCBI Taxonomy" id="2565933"/>
    <lineage>
        <taxon>Bacteria</taxon>
        <taxon>Bacillati</taxon>
        <taxon>Actinomycetota</taxon>
        <taxon>Actinomycetes</taxon>
        <taxon>Micrococcales</taxon>
        <taxon>Microbacteriaceae</taxon>
        <taxon>Naasia</taxon>
    </lineage>
</organism>
<dbReference type="GO" id="GO:0016491">
    <property type="term" value="F:oxidoreductase activity"/>
    <property type="evidence" value="ECO:0007669"/>
    <property type="project" value="UniProtKB-KW"/>
</dbReference>
<proteinExistence type="inferred from homology"/>
<dbReference type="NCBIfam" id="NF004513">
    <property type="entry name" value="PRK05854.1"/>
    <property type="match status" value="1"/>
</dbReference>
<gene>
    <name evidence="4" type="ORF">E6C64_16650</name>
</gene>
<dbReference type="SMART" id="SM00822">
    <property type="entry name" value="PKS_KR"/>
    <property type="match status" value="1"/>
</dbReference>
<evidence type="ECO:0000256" key="2">
    <source>
        <dbReference type="ARBA" id="ARBA00023002"/>
    </source>
</evidence>
<dbReference type="InterPro" id="IPR036291">
    <property type="entry name" value="NAD(P)-bd_dom_sf"/>
</dbReference>
<dbReference type="PROSITE" id="PS00061">
    <property type="entry name" value="ADH_SHORT"/>
    <property type="match status" value="1"/>
</dbReference>
<keyword evidence="5" id="KW-1185">Reference proteome</keyword>
<dbReference type="EMBL" id="SSSM01000006">
    <property type="protein sequence ID" value="THG28458.1"/>
    <property type="molecule type" value="Genomic_DNA"/>
</dbReference>
<comment type="caution">
    <text evidence="4">The sequence shown here is derived from an EMBL/GenBank/DDBJ whole genome shotgun (WGS) entry which is preliminary data.</text>
</comment>
<dbReference type="PANTHER" id="PTHR24320">
    <property type="entry name" value="RETINOL DEHYDROGENASE"/>
    <property type="match status" value="1"/>
</dbReference>